<evidence type="ECO:0000256" key="2">
    <source>
        <dbReference type="ARBA" id="ARBA00022806"/>
    </source>
</evidence>
<feature type="compositionally biased region" description="Gly residues" evidence="3">
    <location>
        <begin position="329"/>
        <end position="338"/>
    </location>
</feature>
<dbReference type="SMART" id="SM00847">
    <property type="entry name" value="HA2"/>
    <property type="match status" value="1"/>
</dbReference>
<dbReference type="InterPro" id="IPR011709">
    <property type="entry name" value="DEAD-box_helicase_OB_fold"/>
</dbReference>
<proteinExistence type="predicted"/>
<evidence type="ECO:0000256" key="1">
    <source>
        <dbReference type="ARBA" id="ARBA00022801"/>
    </source>
</evidence>
<dbReference type="InterPro" id="IPR007502">
    <property type="entry name" value="Helicase-assoc_dom"/>
</dbReference>
<evidence type="ECO:0000259" key="4">
    <source>
        <dbReference type="SMART" id="SM00847"/>
    </source>
</evidence>
<feature type="domain" description="Helicase-associated" evidence="4">
    <location>
        <begin position="1"/>
        <end position="72"/>
    </location>
</feature>
<dbReference type="GO" id="GO:0003724">
    <property type="term" value="F:RNA helicase activity"/>
    <property type="evidence" value="ECO:0007669"/>
    <property type="project" value="TreeGrafter"/>
</dbReference>
<feature type="compositionally biased region" description="Basic and acidic residues" evidence="3">
    <location>
        <begin position="388"/>
        <end position="399"/>
    </location>
</feature>
<evidence type="ECO:0000313" key="5">
    <source>
        <dbReference type="EMBL" id="CBY42575.1"/>
    </source>
</evidence>
<name>E4Z4E7_OIKDI</name>
<keyword evidence="1" id="KW-0378">Hydrolase</keyword>
<dbReference type="GO" id="GO:0045944">
    <property type="term" value="P:positive regulation of transcription by RNA polymerase II"/>
    <property type="evidence" value="ECO:0007669"/>
    <property type="project" value="TreeGrafter"/>
</dbReference>
<dbReference type="GO" id="GO:0050684">
    <property type="term" value="P:regulation of mRNA processing"/>
    <property type="evidence" value="ECO:0007669"/>
    <property type="project" value="TreeGrafter"/>
</dbReference>
<keyword evidence="2" id="KW-0347">Helicase</keyword>
<feature type="region of interest" description="Disordered" evidence="3">
    <location>
        <begin position="320"/>
        <end position="467"/>
    </location>
</feature>
<sequence>MTPLGRILARLPLEPRLGKMLILGAAFGIGDCMTTIAAASCFNEPFQIEAKRMPGKHRQYAGDRFSDHVALLCVFDDWNRIREGGPDREQSWCENKDINMSTMRCIWEAKRQLMEILFNFGFPEECLVPKAISNNQDDPRLDAAITLLAFALAPNVAVHTDGRKVIVDGKSALLHKHSANCPFGSKGVIFPHQTFIFSEKVRTKAVTARQTTNVTAAQLVLSSKSVTVSNGIVTVDEWIPIAMKPENAAYLCALKSELDGIVITSVSNPDSVISFGSEDKMLIDVITRVSSPLAIQSKSSLQDCHASVRGMDRMAGLMGAPPPKQFSGNRGGFRGGSSGMNNPARPMAMGGGEDRFGGNSGGFSSPGGGGGFSSQNRGGGILPANFGIDRRGGRFDRRGGGFGGNRGSFGGNRGGFGGNRGGFGGNRGGFGGNRGSFGGNRGSFGGGGRGGGFRGQRGGFGNNRGYF</sequence>
<protein>
    <recommendedName>
        <fullName evidence="4">Helicase-associated domain-containing protein</fullName>
    </recommendedName>
</protein>
<keyword evidence="2" id="KW-0547">Nucleotide-binding</keyword>
<gene>
    <name evidence="5" type="ORF">GSOID_T00026277001</name>
</gene>
<dbReference type="EMBL" id="FN657294">
    <property type="protein sequence ID" value="CBY42575.1"/>
    <property type="molecule type" value="Genomic_DNA"/>
</dbReference>
<dbReference type="GO" id="GO:1990904">
    <property type="term" value="C:ribonucleoprotein complex"/>
    <property type="evidence" value="ECO:0007669"/>
    <property type="project" value="TreeGrafter"/>
</dbReference>
<feature type="compositionally biased region" description="Gly residues" evidence="3">
    <location>
        <begin position="400"/>
        <end position="467"/>
    </location>
</feature>
<feature type="compositionally biased region" description="Gly residues" evidence="3">
    <location>
        <begin position="358"/>
        <end position="381"/>
    </location>
</feature>
<keyword evidence="2" id="KW-0067">ATP-binding</keyword>
<dbReference type="AlphaFoldDB" id="E4Z4E7"/>
<dbReference type="Proteomes" id="UP000011014">
    <property type="component" value="Unassembled WGS sequence"/>
</dbReference>
<dbReference type="Pfam" id="PF07717">
    <property type="entry name" value="OB_NTP_bind"/>
    <property type="match status" value="1"/>
</dbReference>
<dbReference type="PANTHER" id="PTHR18934:SF119">
    <property type="entry name" value="ATP-DEPENDENT RNA HELICASE A"/>
    <property type="match status" value="1"/>
</dbReference>
<dbReference type="GO" id="GO:0003723">
    <property type="term" value="F:RNA binding"/>
    <property type="evidence" value="ECO:0007669"/>
    <property type="project" value="TreeGrafter"/>
</dbReference>
<dbReference type="GO" id="GO:0043138">
    <property type="term" value="F:3'-5' DNA helicase activity"/>
    <property type="evidence" value="ECO:0007669"/>
    <property type="project" value="TreeGrafter"/>
</dbReference>
<dbReference type="Gene3D" id="1.20.120.1080">
    <property type="match status" value="1"/>
</dbReference>
<dbReference type="GO" id="GO:0016887">
    <property type="term" value="F:ATP hydrolysis activity"/>
    <property type="evidence" value="ECO:0007669"/>
    <property type="project" value="TreeGrafter"/>
</dbReference>
<dbReference type="GO" id="GO:0005730">
    <property type="term" value="C:nucleolus"/>
    <property type="evidence" value="ECO:0007669"/>
    <property type="project" value="TreeGrafter"/>
</dbReference>
<dbReference type="PANTHER" id="PTHR18934">
    <property type="entry name" value="ATP-DEPENDENT RNA HELICASE"/>
    <property type="match status" value="1"/>
</dbReference>
<accession>E4Z4E7</accession>
<organism evidence="5">
    <name type="scientific">Oikopleura dioica</name>
    <name type="common">Tunicate</name>
    <dbReference type="NCBI Taxonomy" id="34765"/>
    <lineage>
        <taxon>Eukaryota</taxon>
        <taxon>Metazoa</taxon>
        <taxon>Chordata</taxon>
        <taxon>Tunicata</taxon>
        <taxon>Appendicularia</taxon>
        <taxon>Copelata</taxon>
        <taxon>Oikopleuridae</taxon>
        <taxon>Oikopleura</taxon>
    </lineage>
</organism>
<reference evidence="5" key="1">
    <citation type="journal article" date="2010" name="Science">
        <title>Plasticity of animal genome architecture unmasked by rapid evolution of a pelagic tunicate.</title>
        <authorList>
            <person name="Denoeud F."/>
            <person name="Henriet S."/>
            <person name="Mungpakdee S."/>
            <person name="Aury J.M."/>
            <person name="Da Silva C."/>
            <person name="Brinkmann H."/>
            <person name="Mikhaleva J."/>
            <person name="Olsen L.C."/>
            <person name="Jubin C."/>
            <person name="Canestro C."/>
            <person name="Bouquet J.M."/>
            <person name="Danks G."/>
            <person name="Poulain J."/>
            <person name="Campsteijn C."/>
            <person name="Adamski M."/>
            <person name="Cross I."/>
            <person name="Yadetie F."/>
            <person name="Muffato M."/>
            <person name="Louis A."/>
            <person name="Butcher S."/>
            <person name="Tsagkogeorga G."/>
            <person name="Konrad A."/>
            <person name="Singh S."/>
            <person name="Jensen M.F."/>
            <person name="Cong E.H."/>
            <person name="Eikeseth-Otteraa H."/>
            <person name="Noel B."/>
            <person name="Anthouard V."/>
            <person name="Porcel B.M."/>
            <person name="Kachouri-Lafond R."/>
            <person name="Nishino A."/>
            <person name="Ugolini M."/>
            <person name="Chourrout P."/>
            <person name="Nishida H."/>
            <person name="Aasland R."/>
            <person name="Huzurbazar S."/>
            <person name="Westhof E."/>
            <person name="Delsuc F."/>
            <person name="Lehrach H."/>
            <person name="Reinhardt R."/>
            <person name="Weissenbach J."/>
            <person name="Roy S.W."/>
            <person name="Artiguenave F."/>
            <person name="Postlethwait J.H."/>
            <person name="Manak J.R."/>
            <person name="Thompson E.M."/>
            <person name="Jaillon O."/>
            <person name="Du Pasquier L."/>
            <person name="Boudinot P."/>
            <person name="Liberles D.A."/>
            <person name="Volff J.N."/>
            <person name="Philippe H."/>
            <person name="Lenhard B."/>
            <person name="Roest Crollius H."/>
            <person name="Wincker P."/>
            <person name="Chourrout D."/>
        </authorList>
    </citation>
    <scope>NUCLEOTIDE SEQUENCE [LARGE SCALE GENOMIC DNA]</scope>
</reference>
<dbReference type="Pfam" id="PF21010">
    <property type="entry name" value="HA2_C"/>
    <property type="match status" value="1"/>
</dbReference>
<evidence type="ECO:0000256" key="3">
    <source>
        <dbReference type="SAM" id="MobiDB-lite"/>
    </source>
</evidence>